<gene>
    <name evidence="2" type="ORF">GO493_24450</name>
</gene>
<keyword evidence="3" id="KW-1185">Reference proteome</keyword>
<dbReference type="CDD" id="cd21809">
    <property type="entry name" value="ABC-2_lan_permease-like"/>
    <property type="match status" value="1"/>
</dbReference>
<feature type="transmembrane region" description="Helical" evidence="1">
    <location>
        <begin position="20"/>
        <end position="44"/>
    </location>
</feature>
<keyword evidence="1" id="KW-0472">Membrane</keyword>
<feature type="transmembrane region" description="Helical" evidence="1">
    <location>
        <begin position="64"/>
        <end position="86"/>
    </location>
</feature>
<evidence type="ECO:0000256" key="1">
    <source>
        <dbReference type="SAM" id="Phobius"/>
    </source>
</evidence>
<name>A0A7K1UAN6_9BACT</name>
<evidence type="ECO:0000313" key="3">
    <source>
        <dbReference type="Proteomes" id="UP000461730"/>
    </source>
</evidence>
<dbReference type="RefSeq" id="WP_157308866.1">
    <property type="nucleotide sequence ID" value="NZ_WRXN01000013.1"/>
</dbReference>
<keyword evidence="1" id="KW-0812">Transmembrane</keyword>
<dbReference type="AlphaFoldDB" id="A0A7K1UAN6"/>
<organism evidence="2 3">
    <name type="scientific">Chitinophaga tropicalis</name>
    <dbReference type="NCBI Taxonomy" id="2683588"/>
    <lineage>
        <taxon>Bacteria</taxon>
        <taxon>Pseudomonadati</taxon>
        <taxon>Bacteroidota</taxon>
        <taxon>Chitinophagia</taxon>
        <taxon>Chitinophagales</taxon>
        <taxon>Chitinophagaceae</taxon>
        <taxon>Chitinophaga</taxon>
    </lineage>
</organism>
<dbReference type="EMBL" id="WRXN01000013">
    <property type="protein sequence ID" value="MVT11439.1"/>
    <property type="molecule type" value="Genomic_DNA"/>
</dbReference>
<keyword evidence="1" id="KW-1133">Transmembrane helix</keyword>
<feature type="transmembrane region" description="Helical" evidence="1">
    <location>
        <begin position="230"/>
        <end position="253"/>
    </location>
</feature>
<accession>A0A7K1UAN6</accession>
<feature type="transmembrane region" description="Helical" evidence="1">
    <location>
        <begin position="152"/>
        <end position="175"/>
    </location>
</feature>
<comment type="caution">
    <text evidence="2">The sequence shown here is derived from an EMBL/GenBank/DDBJ whole genome shotgun (WGS) entry which is preliminary data.</text>
</comment>
<feature type="transmembrane region" description="Helical" evidence="1">
    <location>
        <begin position="107"/>
        <end position="132"/>
    </location>
</feature>
<dbReference type="Proteomes" id="UP000461730">
    <property type="component" value="Unassembled WGS sequence"/>
</dbReference>
<feature type="transmembrane region" description="Helical" evidence="1">
    <location>
        <begin position="182"/>
        <end position="200"/>
    </location>
</feature>
<proteinExistence type="predicted"/>
<protein>
    <submittedName>
        <fullName evidence="2">ABC transporter permease subunit</fullName>
    </submittedName>
</protein>
<dbReference type="Pfam" id="PF12730">
    <property type="entry name" value="ABC2_membrane_4"/>
    <property type="match status" value="1"/>
</dbReference>
<evidence type="ECO:0000313" key="2">
    <source>
        <dbReference type="EMBL" id="MVT11439.1"/>
    </source>
</evidence>
<sequence length="262" mass="29120">MKSVLLRSLYAEHLRVKSTVAFKIALLAPVMQVAMNFLIYMFNYTYFVEKNDRQIWSTFTASTWGFWCTLTLPMLIAIQTALVNGLEHNNNGWRNLFALPVPRSSIYAAKLIYACLLIFLSQLLLCGAEVVAGYTLSVIRPQLGFQHQAIPLVLLLTPLAAMCGSMLIIVVHNLVSSFSANFFVSTGAAVVFTLFNLILVNKDELAVYYPWTYPQLAARFVIYPAESGTLIRAVVAMNISLIGAWLLGILGIMKLSAQKQIA</sequence>
<reference evidence="2 3" key="1">
    <citation type="submission" date="2019-12" db="EMBL/GenBank/DDBJ databases">
        <title>Chitinophaga sp. strain ysch24 (GDMCC 1.1355), whole genome shotgun sequence.</title>
        <authorList>
            <person name="Zhang X."/>
        </authorList>
    </citation>
    <scope>NUCLEOTIDE SEQUENCE [LARGE SCALE GENOMIC DNA]</scope>
    <source>
        <strain evidence="3">ysch24</strain>
    </source>
</reference>